<keyword evidence="4" id="KW-1185">Reference proteome</keyword>
<dbReference type="Proteomes" id="UP000243605">
    <property type="component" value="Unassembled WGS sequence"/>
</dbReference>
<proteinExistence type="predicted"/>
<feature type="domain" description="Helix-hairpin-helix DNA-binding motif class 1" evidence="2">
    <location>
        <begin position="153"/>
        <end position="172"/>
    </location>
</feature>
<sequence>MIVFLQNNKHLLIGVGVVAVVLFFVYKNWQPAATEVVAIESYEPVEIEEIEEPVENYALPDMIFVEVKGAVLYPGVYELPADARVKNVLEKAVVQPEGDLLHVNQSMKLKDEQVVYVPFEDEADLIPNTYVNEYDSAHEVDNDLININTASIEVLMRLNGVGEKTAQSIIEYREQNGLFMNTADLMQVSGIGEKKFQNLEQHIVVE</sequence>
<evidence type="ECO:0000313" key="3">
    <source>
        <dbReference type="EMBL" id="SEV85341.1"/>
    </source>
</evidence>
<dbReference type="NCBIfam" id="TIGR00426">
    <property type="entry name" value="competence protein ComEA helix-hairpin-helix repeat region"/>
    <property type="match status" value="1"/>
</dbReference>
<dbReference type="RefSeq" id="WP_091473568.1">
    <property type="nucleotide sequence ID" value="NZ_FOIT01000001.1"/>
</dbReference>
<dbReference type="SMART" id="SM00278">
    <property type="entry name" value="HhH1"/>
    <property type="match status" value="2"/>
</dbReference>
<reference evidence="3 4" key="1">
    <citation type="submission" date="2016-10" db="EMBL/GenBank/DDBJ databases">
        <authorList>
            <person name="Varghese N."/>
            <person name="Submissions S."/>
        </authorList>
    </citation>
    <scope>NUCLEOTIDE SEQUENCE [LARGE SCALE GENOMIC DNA]</scope>
    <source>
        <strain evidence="3 4">IBRC-M10081</strain>
    </source>
</reference>
<dbReference type="InterPro" id="IPR051675">
    <property type="entry name" value="Endo/Exo/Phosphatase_dom_1"/>
</dbReference>
<protein>
    <submittedName>
        <fullName evidence="3">Competence protein ComEA</fullName>
    </submittedName>
</protein>
<keyword evidence="1" id="KW-0812">Transmembrane</keyword>
<dbReference type="GO" id="GO:0015627">
    <property type="term" value="C:type II protein secretion system complex"/>
    <property type="evidence" value="ECO:0007669"/>
    <property type="project" value="TreeGrafter"/>
</dbReference>
<name>A0A662Z190_9STAP</name>
<keyword evidence="1" id="KW-0472">Membrane</keyword>
<dbReference type="Gene3D" id="1.10.150.280">
    <property type="entry name" value="AF1531-like domain"/>
    <property type="match status" value="1"/>
</dbReference>
<dbReference type="PANTHER" id="PTHR21180">
    <property type="entry name" value="ENDONUCLEASE/EXONUCLEASE/PHOSPHATASE FAMILY DOMAIN-CONTAINING PROTEIN 1"/>
    <property type="match status" value="1"/>
</dbReference>
<dbReference type="InterPro" id="IPR004509">
    <property type="entry name" value="Competence_ComEA_HhH"/>
</dbReference>
<evidence type="ECO:0000259" key="2">
    <source>
        <dbReference type="SMART" id="SM00278"/>
    </source>
</evidence>
<dbReference type="AlphaFoldDB" id="A0A662Z190"/>
<dbReference type="InterPro" id="IPR010994">
    <property type="entry name" value="RuvA_2-like"/>
</dbReference>
<feature type="domain" description="Helix-hairpin-helix DNA-binding motif class 1" evidence="2">
    <location>
        <begin position="183"/>
        <end position="202"/>
    </location>
</feature>
<dbReference type="InterPro" id="IPR003583">
    <property type="entry name" value="Hlx-hairpin-Hlx_DNA-bd_motif"/>
</dbReference>
<dbReference type="GO" id="GO:0006281">
    <property type="term" value="P:DNA repair"/>
    <property type="evidence" value="ECO:0007669"/>
    <property type="project" value="InterPro"/>
</dbReference>
<organism evidence="3 4">
    <name type="scientific">Aliicoccus persicus</name>
    <dbReference type="NCBI Taxonomy" id="930138"/>
    <lineage>
        <taxon>Bacteria</taxon>
        <taxon>Bacillati</taxon>
        <taxon>Bacillota</taxon>
        <taxon>Bacilli</taxon>
        <taxon>Bacillales</taxon>
        <taxon>Staphylococcaceae</taxon>
        <taxon>Aliicoccus</taxon>
    </lineage>
</organism>
<dbReference type="OrthoDB" id="9790239at2"/>
<gene>
    <name evidence="3" type="ORF">SAMN05192557_0495</name>
</gene>
<dbReference type="PANTHER" id="PTHR21180:SF32">
    <property type="entry name" value="ENDONUCLEASE_EXONUCLEASE_PHOSPHATASE FAMILY DOMAIN-CONTAINING PROTEIN 1"/>
    <property type="match status" value="1"/>
</dbReference>
<dbReference type="SUPFAM" id="SSF47781">
    <property type="entry name" value="RuvA domain 2-like"/>
    <property type="match status" value="1"/>
</dbReference>
<keyword evidence="1" id="KW-1133">Transmembrane helix</keyword>
<dbReference type="GO" id="GO:0003677">
    <property type="term" value="F:DNA binding"/>
    <property type="evidence" value="ECO:0007669"/>
    <property type="project" value="InterPro"/>
</dbReference>
<accession>A0A662Z190</accession>
<feature type="transmembrane region" description="Helical" evidence="1">
    <location>
        <begin position="12"/>
        <end position="29"/>
    </location>
</feature>
<evidence type="ECO:0000256" key="1">
    <source>
        <dbReference type="SAM" id="Phobius"/>
    </source>
</evidence>
<dbReference type="GO" id="GO:0015628">
    <property type="term" value="P:protein secretion by the type II secretion system"/>
    <property type="evidence" value="ECO:0007669"/>
    <property type="project" value="TreeGrafter"/>
</dbReference>
<dbReference type="Pfam" id="PF12836">
    <property type="entry name" value="HHH_3"/>
    <property type="match status" value="1"/>
</dbReference>
<dbReference type="EMBL" id="FOIT01000001">
    <property type="protein sequence ID" value="SEV85341.1"/>
    <property type="molecule type" value="Genomic_DNA"/>
</dbReference>
<evidence type="ECO:0000313" key="4">
    <source>
        <dbReference type="Proteomes" id="UP000243605"/>
    </source>
</evidence>